<proteinExistence type="predicted"/>
<dbReference type="RefSeq" id="WP_156697400.1">
    <property type="nucleotide sequence ID" value="NZ_CACRUG010000006.1"/>
</dbReference>
<name>A0A6N3C3R4_VEIPA</name>
<evidence type="ECO:0000313" key="3">
    <source>
        <dbReference type="EMBL" id="VYU08437.1"/>
    </source>
</evidence>
<dbReference type="Gene3D" id="3.40.50.2000">
    <property type="entry name" value="Glycogen Phosphorylase B"/>
    <property type="match status" value="2"/>
</dbReference>
<evidence type="ECO:0000256" key="1">
    <source>
        <dbReference type="ARBA" id="ARBA00022676"/>
    </source>
</evidence>
<gene>
    <name evidence="3" type="primary">rfaF_1</name>
    <name evidence="3" type="ORF">VPLFYP99_01934</name>
</gene>
<dbReference type="GO" id="GO:0009244">
    <property type="term" value="P:lipopolysaccharide core region biosynthetic process"/>
    <property type="evidence" value="ECO:0007669"/>
    <property type="project" value="TreeGrafter"/>
</dbReference>
<reference evidence="3" key="1">
    <citation type="submission" date="2019-11" db="EMBL/GenBank/DDBJ databases">
        <authorList>
            <person name="Feng L."/>
        </authorList>
    </citation>
    <scope>NUCLEOTIDE SEQUENCE</scope>
    <source>
        <strain evidence="3">VparvulaLFYP99</strain>
    </source>
</reference>
<protein>
    <submittedName>
        <fullName evidence="3">ADP-heptose--LPS heptosyltransferase 2</fullName>
        <ecNumber evidence="3">2.-.-.-</ecNumber>
    </submittedName>
</protein>
<dbReference type="EMBL" id="CACRUG010000006">
    <property type="protein sequence ID" value="VYU08437.1"/>
    <property type="molecule type" value="Genomic_DNA"/>
</dbReference>
<dbReference type="EC" id="2.-.-.-" evidence="3"/>
<dbReference type="InterPro" id="IPR002201">
    <property type="entry name" value="Glyco_trans_9"/>
</dbReference>
<keyword evidence="1" id="KW-0328">Glycosyltransferase</keyword>
<dbReference type="SUPFAM" id="SSF53756">
    <property type="entry name" value="UDP-Glycosyltransferase/glycogen phosphorylase"/>
    <property type="match status" value="1"/>
</dbReference>
<dbReference type="InterPro" id="IPR051199">
    <property type="entry name" value="LPS_LOS_Heptosyltrfase"/>
</dbReference>
<dbReference type="AlphaFoldDB" id="A0A6N3C3R4"/>
<dbReference type="GO" id="GO:0005829">
    <property type="term" value="C:cytosol"/>
    <property type="evidence" value="ECO:0007669"/>
    <property type="project" value="TreeGrafter"/>
</dbReference>
<organism evidence="3">
    <name type="scientific">Veillonella parvula</name>
    <name type="common">Staphylococcus parvulus</name>
    <dbReference type="NCBI Taxonomy" id="29466"/>
    <lineage>
        <taxon>Bacteria</taxon>
        <taxon>Bacillati</taxon>
        <taxon>Bacillota</taxon>
        <taxon>Negativicutes</taxon>
        <taxon>Veillonellales</taxon>
        <taxon>Veillonellaceae</taxon>
        <taxon>Veillonella</taxon>
    </lineage>
</organism>
<dbReference type="Pfam" id="PF01075">
    <property type="entry name" value="Glyco_transf_9"/>
    <property type="match status" value="1"/>
</dbReference>
<evidence type="ECO:0000256" key="2">
    <source>
        <dbReference type="ARBA" id="ARBA00022679"/>
    </source>
</evidence>
<accession>A0A6N3C3R4</accession>
<dbReference type="GO" id="GO:0008713">
    <property type="term" value="F:ADP-heptose-lipopolysaccharide heptosyltransferase activity"/>
    <property type="evidence" value="ECO:0007669"/>
    <property type="project" value="TreeGrafter"/>
</dbReference>
<keyword evidence="2 3" id="KW-0808">Transferase</keyword>
<sequence length="349" mass="39418">MNTYLIYIAPGIGDFIIAMPLIQSIKSQDPTAVIDMFTCSDKRRIGLNKKMVELQGDIRHCYYYTKNEPFHSLMFLLKVGYHSYDYGIVLEHFSSKYMSSWPSKIINFCCKTTIGAHNPYNGATYEKSINRPDSYYIYDLENDILKQLGFEPTVMQRESYSVDKNPVLKPIIINHPSIVFCIGSGHVANEKLHDPYALSLKSWPTKNWVELGNKLVQRGYEVIFIGGSMEQGMIEPYHDELDSRIVSFIGKHSIKESFQVVREADLVVGVDTGLIHAAAIQGTATLTLFGCTDPIIVKPFGPYSKIIHHAIECSPCLGYDQSYTCTNNKCMQGISVAVVLDSILHIFER</sequence>
<dbReference type="CDD" id="cd03789">
    <property type="entry name" value="GT9_LPS_heptosyltransferase"/>
    <property type="match status" value="1"/>
</dbReference>
<dbReference type="PANTHER" id="PTHR30160">
    <property type="entry name" value="TETRAACYLDISACCHARIDE 4'-KINASE-RELATED"/>
    <property type="match status" value="1"/>
</dbReference>